<dbReference type="Pfam" id="PF00989">
    <property type="entry name" value="PAS"/>
    <property type="match status" value="1"/>
</dbReference>
<dbReference type="InterPro" id="IPR013767">
    <property type="entry name" value="PAS_fold"/>
</dbReference>
<evidence type="ECO:0000313" key="9">
    <source>
        <dbReference type="Proteomes" id="UP000886523"/>
    </source>
</evidence>
<feature type="domain" description="PAS" evidence="5">
    <location>
        <begin position="550"/>
        <end position="605"/>
    </location>
</feature>
<dbReference type="InterPro" id="IPR000938">
    <property type="entry name" value="CAP-Gly_domain"/>
</dbReference>
<organism evidence="8 9">
    <name type="scientific">Hydnum rufescens UP504</name>
    <dbReference type="NCBI Taxonomy" id="1448309"/>
    <lineage>
        <taxon>Eukaryota</taxon>
        <taxon>Fungi</taxon>
        <taxon>Dikarya</taxon>
        <taxon>Basidiomycota</taxon>
        <taxon>Agaricomycotina</taxon>
        <taxon>Agaricomycetes</taxon>
        <taxon>Cantharellales</taxon>
        <taxon>Hydnaceae</taxon>
        <taxon>Hydnum</taxon>
    </lineage>
</organism>
<dbReference type="InterPro" id="IPR032675">
    <property type="entry name" value="LRR_dom_sf"/>
</dbReference>
<keyword evidence="1" id="KW-0433">Leucine-rich repeat</keyword>
<dbReference type="AlphaFoldDB" id="A0A9P6E1S5"/>
<gene>
    <name evidence="8" type="ORF">BS47DRAFT_1387630</name>
</gene>
<dbReference type="GO" id="GO:0006355">
    <property type="term" value="P:regulation of DNA-templated transcription"/>
    <property type="evidence" value="ECO:0007669"/>
    <property type="project" value="InterPro"/>
</dbReference>
<dbReference type="OrthoDB" id="5273213at2759"/>
<dbReference type="SUPFAM" id="SSF57716">
    <property type="entry name" value="Glucocorticoid receptor-like (DNA-binding domain)"/>
    <property type="match status" value="1"/>
</dbReference>
<dbReference type="InterPro" id="IPR036859">
    <property type="entry name" value="CAP-Gly_dom_sf"/>
</dbReference>
<dbReference type="PROSITE" id="PS00344">
    <property type="entry name" value="GATA_ZN_FINGER_1"/>
    <property type="match status" value="1"/>
</dbReference>
<feature type="domain" description="CAP-Gly" evidence="7">
    <location>
        <begin position="22"/>
        <end position="66"/>
    </location>
</feature>
<dbReference type="PROSITE" id="PS50112">
    <property type="entry name" value="PAS"/>
    <property type="match status" value="1"/>
</dbReference>
<keyword evidence="2" id="KW-0677">Repeat</keyword>
<dbReference type="Gene3D" id="3.30.50.10">
    <property type="entry name" value="Erythroid Transcription Factor GATA-1, subunit A"/>
    <property type="match status" value="1"/>
</dbReference>
<dbReference type="PROSITE" id="PS50114">
    <property type="entry name" value="GATA_ZN_FINGER_2"/>
    <property type="match status" value="1"/>
</dbReference>
<dbReference type="Gene3D" id="3.30.450.20">
    <property type="entry name" value="PAS domain"/>
    <property type="match status" value="1"/>
</dbReference>
<dbReference type="SUPFAM" id="SSF55785">
    <property type="entry name" value="PYP-like sensor domain (PAS domain)"/>
    <property type="match status" value="1"/>
</dbReference>
<evidence type="ECO:0000259" key="6">
    <source>
        <dbReference type="PROSITE" id="PS50114"/>
    </source>
</evidence>
<dbReference type="InterPro" id="IPR013088">
    <property type="entry name" value="Znf_NHR/GATA"/>
</dbReference>
<dbReference type="SUPFAM" id="SSF74924">
    <property type="entry name" value="Cap-Gly domain"/>
    <property type="match status" value="1"/>
</dbReference>
<dbReference type="Gene3D" id="2.30.30.190">
    <property type="entry name" value="CAP Gly-rich-like domain"/>
    <property type="match status" value="1"/>
</dbReference>
<keyword evidence="3" id="KW-0862">Zinc</keyword>
<dbReference type="CDD" id="cd00202">
    <property type="entry name" value="ZnF_GATA"/>
    <property type="match status" value="1"/>
</dbReference>
<dbReference type="Proteomes" id="UP000886523">
    <property type="component" value="Unassembled WGS sequence"/>
</dbReference>
<evidence type="ECO:0000259" key="5">
    <source>
        <dbReference type="PROSITE" id="PS50112"/>
    </source>
</evidence>
<evidence type="ECO:0000256" key="2">
    <source>
        <dbReference type="ARBA" id="ARBA00022737"/>
    </source>
</evidence>
<dbReference type="Gene3D" id="3.80.10.10">
    <property type="entry name" value="Ribonuclease Inhibitor"/>
    <property type="match status" value="2"/>
</dbReference>
<dbReference type="Pfam" id="PF00320">
    <property type="entry name" value="GATA"/>
    <property type="match status" value="1"/>
</dbReference>
<name>A0A9P6E1S5_9AGAM</name>
<evidence type="ECO:0000256" key="4">
    <source>
        <dbReference type="SAM" id="MobiDB-lite"/>
    </source>
</evidence>
<dbReference type="Pfam" id="PF01302">
    <property type="entry name" value="CAP_GLY"/>
    <property type="match status" value="1"/>
</dbReference>
<feature type="domain" description="GATA-type" evidence="6">
    <location>
        <begin position="786"/>
        <end position="822"/>
    </location>
</feature>
<dbReference type="PROSITE" id="PS50245">
    <property type="entry name" value="CAP_GLY_2"/>
    <property type="match status" value="1"/>
</dbReference>
<keyword evidence="9" id="KW-1185">Reference proteome</keyword>
<dbReference type="InterPro" id="IPR000679">
    <property type="entry name" value="Znf_GATA"/>
</dbReference>
<sequence>MATIGSRIEYQSHLGTVRYVGDVAGTPPGIWLGVEWDDPRRGKHSGIHKGHEYFQCTVPNSGSFIRPTSSISFGRSFMEALIAKYMSDPAARPRDTDKVRNKIAHVERLREVSLDGEGVASSDDEGRISQMHLNVRGLNLSKNLIPSWDIVIDIIRQLSNTPPHQSQSISFTTGPLPQASLTLRELRLNDTLVPWNELPHISAAFPLLENLQFGYNHVKDHDLALATPHVFFGSLESLFLDGNEVTNWSTIIRAILRFPKLTLSTNILNEIPPYNNTLGTIPLRKLVLTSNNISSWDSVDAIHQWCPSLETLSLHDNPLSKVNGSHPRQCIVARIPTLTSLDGSGVSPSERQDAELYYLSQIVQSVSSEEERLKRHPQWLALCEKYGRPSEVKQDTSNKMSNRLIGITVFHLEEPPRDGSSNSPPPYGSKSNIRILPSMPLRALRLKILKSLKIPSSRSEETRLWAMLHREDGMWVFSEIQTYDHEADWFGLEEGSGIGPQMADTKVQAPPPSAMYTQQPVRPPHAPVFEFTKRKKWADLLVTELAGTIILVLSPNGEVLYCGAAAVELLGWKEDDVIDTELASWMHEEDVTPFLTHFDSCIASHMEMSTFVRLSGKSSSDVPWRLFEVRGHPYYDPDQRECLCFFAMARPYPSRNTAMLDSFLELKIENERLRQRLIELRPSSYPPPPYLSAPAISNVRGSRDENDHGRYQPLSLPRPYFHVPTSRAVIPLEDVTPERERHVASINSYPAAPRIRPREDEAEKEEVARKKKARKLANGAAAQYICVTCGRTDSPEWRKGPLGAKTLCNACGLRWAKRNQKRKAEGPDAASEGTPNPSGPSNGEVDGELGRSNLTSITVFSAPYFAPLPLLNTPCLGFAFSHPNIHARCFSIIPYIFSHS</sequence>
<dbReference type="SMART" id="SM00401">
    <property type="entry name" value="ZnF_GATA"/>
    <property type="match status" value="1"/>
</dbReference>
<dbReference type="SMART" id="SM00091">
    <property type="entry name" value="PAS"/>
    <property type="match status" value="1"/>
</dbReference>
<proteinExistence type="predicted"/>
<feature type="region of interest" description="Disordered" evidence="4">
    <location>
        <begin position="819"/>
        <end position="848"/>
    </location>
</feature>
<comment type="caution">
    <text evidence="8">The sequence shown here is derived from an EMBL/GenBank/DDBJ whole genome shotgun (WGS) entry which is preliminary data.</text>
</comment>
<dbReference type="SUPFAM" id="SSF52058">
    <property type="entry name" value="L domain-like"/>
    <property type="match status" value="1"/>
</dbReference>
<dbReference type="CDD" id="cd00130">
    <property type="entry name" value="PAS"/>
    <property type="match status" value="1"/>
</dbReference>
<dbReference type="GO" id="GO:0008270">
    <property type="term" value="F:zinc ion binding"/>
    <property type="evidence" value="ECO:0007669"/>
    <property type="project" value="UniProtKB-KW"/>
</dbReference>
<protein>
    <submittedName>
        <fullName evidence="8">Uncharacterized protein</fullName>
    </submittedName>
</protein>
<dbReference type="GO" id="GO:0043565">
    <property type="term" value="F:sequence-specific DNA binding"/>
    <property type="evidence" value="ECO:0007669"/>
    <property type="project" value="InterPro"/>
</dbReference>
<evidence type="ECO:0000256" key="1">
    <source>
        <dbReference type="ARBA" id="ARBA00022614"/>
    </source>
</evidence>
<dbReference type="PANTHER" id="PTHR18849:SF0">
    <property type="entry name" value="CILIA- AND FLAGELLA-ASSOCIATED PROTEIN 410-RELATED"/>
    <property type="match status" value="1"/>
</dbReference>
<evidence type="ECO:0000313" key="8">
    <source>
        <dbReference type="EMBL" id="KAF9520014.1"/>
    </source>
</evidence>
<reference evidence="8" key="1">
    <citation type="journal article" date="2020" name="Nat. Commun.">
        <title>Large-scale genome sequencing of mycorrhizal fungi provides insights into the early evolution of symbiotic traits.</title>
        <authorList>
            <person name="Miyauchi S."/>
            <person name="Kiss E."/>
            <person name="Kuo A."/>
            <person name="Drula E."/>
            <person name="Kohler A."/>
            <person name="Sanchez-Garcia M."/>
            <person name="Morin E."/>
            <person name="Andreopoulos B."/>
            <person name="Barry K.W."/>
            <person name="Bonito G."/>
            <person name="Buee M."/>
            <person name="Carver A."/>
            <person name="Chen C."/>
            <person name="Cichocki N."/>
            <person name="Clum A."/>
            <person name="Culley D."/>
            <person name="Crous P.W."/>
            <person name="Fauchery L."/>
            <person name="Girlanda M."/>
            <person name="Hayes R.D."/>
            <person name="Keri Z."/>
            <person name="LaButti K."/>
            <person name="Lipzen A."/>
            <person name="Lombard V."/>
            <person name="Magnuson J."/>
            <person name="Maillard F."/>
            <person name="Murat C."/>
            <person name="Nolan M."/>
            <person name="Ohm R.A."/>
            <person name="Pangilinan J."/>
            <person name="Pereira M.F."/>
            <person name="Perotto S."/>
            <person name="Peter M."/>
            <person name="Pfister S."/>
            <person name="Riley R."/>
            <person name="Sitrit Y."/>
            <person name="Stielow J.B."/>
            <person name="Szollosi G."/>
            <person name="Zifcakova L."/>
            <person name="Stursova M."/>
            <person name="Spatafora J.W."/>
            <person name="Tedersoo L."/>
            <person name="Vaario L.M."/>
            <person name="Yamada A."/>
            <person name="Yan M."/>
            <person name="Wang P."/>
            <person name="Xu J."/>
            <person name="Bruns T."/>
            <person name="Baldrian P."/>
            <person name="Vilgalys R."/>
            <person name="Dunand C."/>
            <person name="Henrissat B."/>
            <person name="Grigoriev I.V."/>
            <person name="Hibbett D."/>
            <person name="Nagy L.G."/>
            <person name="Martin F.M."/>
        </authorList>
    </citation>
    <scope>NUCLEOTIDE SEQUENCE</scope>
    <source>
        <strain evidence="8">UP504</strain>
    </source>
</reference>
<dbReference type="PANTHER" id="PTHR18849">
    <property type="entry name" value="LEUCINE RICH REPEAT PROTEIN"/>
    <property type="match status" value="1"/>
</dbReference>
<dbReference type="SMART" id="SM01052">
    <property type="entry name" value="CAP_GLY"/>
    <property type="match status" value="1"/>
</dbReference>
<evidence type="ECO:0000259" key="7">
    <source>
        <dbReference type="PROSITE" id="PS50245"/>
    </source>
</evidence>
<dbReference type="InterPro" id="IPR000014">
    <property type="entry name" value="PAS"/>
</dbReference>
<accession>A0A9P6E1S5</accession>
<keyword evidence="3" id="KW-0863">Zinc-finger</keyword>
<keyword evidence="3" id="KW-0479">Metal-binding</keyword>
<feature type="region of interest" description="Disordered" evidence="4">
    <location>
        <begin position="413"/>
        <end position="432"/>
    </location>
</feature>
<dbReference type="EMBL" id="MU128914">
    <property type="protein sequence ID" value="KAF9520014.1"/>
    <property type="molecule type" value="Genomic_DNA"/>
</dbReference>
<evidence type="ECO:0000256" key="3">
    <source>
        <dbReference type="PROSITE-ProRule" id="PRU00094"/>
    </source>
</evidence>
<dbReference type="InterPro" id="IPR035965">
    <property type="entry name" value="PAS-like_dom_sf"/>
</dbReference>